<dbReference type="EMBL" id="KZ671808">
    <property type="protein sequence ID" value="PPR80515.1"/>
    <property type="molecule type" value="Genomic_DNA"/>
</dbReference>
<feature type="domain" description="CBS" evidence="4">
    <location>
        <begin position="69"/>
        <end position="128"/>
    </location>
</feature>
<dbReference type="Pfam" id="PF00571">
    <property type="entry name" value="CBS"/>
    <property type="match status" value="4"/>
</dbReference>
<name>A0A2P5VNT3_GOSBA</name>
<accession>A0A2P5VNT3</accession>
<organism evidence="5 6">
    <name type="scientific">Gossypium barbadense</name>
    <name type="common">Sea Island cotton</name>
    <name type="synonym">Hibiscus barbadensis</name>
    <dbReference type="NCBI Taxonomy" id="3634"/>
    <lineage>
        <taxon>Eukaryota</taxon>
        <taxon>Viridiplantae</taxon>
        <taxon>Streptophyta</taxon>
        <taxon>Embryophyta</taxon>
        <taxon>Tracheophyta</taxon>
        <taxon>Spermatophyta</taxon>
        <taxon>Magnoliopsida</taxon>
        <taxon>eudicotyledons</taxon>
        <taxon>Gunneridae</taxon>
        <taxon>Pentapetalae</taxon>
        <taxon>rosids</taxon>
        <taxon>malvids</taxon>
        <taxon>Malvales</taxon>
        <taxon>Malvaceae</taxon>
        <taxon>Malvoideae</taxon>
        <taxon>Gossypium</taxon>
    </lineage>
</organism>
<reference evidence="5 6" key="1">
    <citation type="submission" date="2015-01" db="EMBL/GenBank/DDBJ databases">
        <title>Genome of allotetraploid Gossypium barbadense reveals genomic plasticity and fiber elongation in cotton evolution.</title>
        <authorList>
            <person name="Chen X."/>
            <person name="Liu X."/>
            <person name="Zhao B."/>
            <person name="Zheng H."/>
            <person name="Hu Y."/>
            <person name="Lu G."/>
            <person name="Yang C."/>
            <person name="Chen J."/>
            <person name="Shan C."/>
            <person name="Zhang L."/>
            <person name="Zhou Y."/>
            <person name="Wang L."/>
            <person name="Guo W."/>
            <person name="Bai Y."/>
            <person name="Ruan J."/>
            <person name="Shangguan X."/>
            <person name="Mao Y."/>
            <person name="Jiang J."/>
            <person name="Zhu Y."/>
            <person name="Lei J."/>
            <person name="Kang H."/>
            <person name="Chen S."/>
            <person name="He X."/>
            <person name="Wang R."/>
            <person name="Wang Y."/>
            <person name="Chen J."/>
            <person name="Wang L."/>
            <person name="Yu S."/>
            <person name="Wang B."/>
            <person name="Wei J."/>
            <person name="Song S."/>
            <person name="Lu X."/>
            <person name="Gao Z."/>
            <person name="Gu W."/>
            <person name="Deng X."/>
            <person name="Ma D."/>
            <person name="Wang S."/>
            <person name="Liang W."/>
            <person name="Fang L."/>
            <person name="Cai C."/>
            <person name="Zhu X."/>
            <person name="Zhou B."/>
            <person name="Zhang Y."/>
            <person name="Chen Z."/>
            <person name="Xu S."/>
            <person name="Zhu R."/>
            <person name="Wang S."/>
            <person name="Zhang T."/>
            <person name="Zhao G."/>
        </authorList>
    </citation>
    <scope>NUCLEOTIDE SEQUENCE [LARGE SCALE GENOMIC DNA]</scope>
    <source>
        <strain evidence="6">cv. Xinhai21</strain>
        <tissue evidence="5">Leaf</tissue>
    </source>
</reference>
<dbReference type="InterPro" id="IPR000644">
    <property type="entry name" value="CBS_dom"/>
</dbReference>
<keyword evidence="3" id="KW-0812">Transmembrane</keyword>
<dbReference type="SMART" id="SM00116">
    <property type="entry name" value="CBS"/>
    <property type="match status" value="4"/>
</dbReference>
<dbReference type="AlphaFoldDB" id="A0A2P5VNT3"/>
<gene>
    <name evidence="5" type="ORF">GOBAR_AA40199</name>
</gene>
<keyword evidence="3" id="KW-0472">Membrane</keyword>
<feature type="domain" description="CBS" evidence="4">
    <location>
        <begin position="134"/>
        <end position="192"/>
    </location>
</feature>
<keyword evidence="2" id="KW-0129">CBS domain</keyword>
<dbReference type="Gene3D" id="3.10.580.10">
    <property type="entry name" value="CBS-domain"/>
    <property type="match status" value="2"/>
</dbReference>
<keyword evidence="1" id="KW-0677">Repeat</keyword>
<proteinExistence type="predicted"/>
<evidence type="ECO:0000256" key="2">
    <source>
        <dbReference type="PROSITE-ProRule" id="PRU00703"/>
    </source>
</evidence>
<dbReference type="Proteomes" id="UP000239757">
    <property type="component" value="Unassembled WGS sequence"/>
</dbReference>
<evidence type="ECO:0000256" key="3">
    <source>
        <dbReference type="SAM" id="Phobius"/>
    </source>
</evidence>
<evidence type="ECO:0000256" key="1">
    <source>
        <dbReference type="ARBA" id="ARBA00022737"/>
    </source>
</evidence>
<dbReference type="InterPro" id="IPR046342">
    <property type="entry name" value="CBS_dom_sf"/>
</dbReference>
<dbReference type="OrthoDB" id="418595at2759"/>
<feature type="domain" description="CBS" evidence="4">
    <location>
        <begin position="302"/>
        <end position="360"/>
    </location>
</feature>
<evidence type="ECO:0000259" key="4">
    <source>
        <dbReference type="PROSITE" id="PS51371"/>
    </source>
</evidence>
<feature type="transmembrane region" description="Helical" evidence="3">
    <location>
        <begin position="564"/>
        <end position="588"/>
    </location>
</feature>
<keyword evidence="3" id="KW-1133">Transmembrane helix</keyword>
<sequence length="593" mass="65828">MLRTGNAMHLAGISDEKSKRFVEAKFINCKCLIREEKNVGEWRFRLFPKTRTIFPFYSLSGERTVKRLRLSKALTVPDSTSIYEACRRMAARKVDALLLTDSNALLCGILTDKDITARVIARELNLETPVSKVMTKNPVFVLSDSLAVEALQKMVQGKFRHLPVVQNGEVIALLDIAKCLYDAIARMERAAEKGKAIVAAVEGVEKNWGTSISGQNTFIETLRERMFRPSLSTIITDNPKIVTVSPDDTVLVAAKKMLESQLSSAVVTVDNKPQGILTSKDILMRVIAQNLPPETTPVEKVMTPNPECATVDTSIVDALHQMHVGKFLHLPVLNRDGEIVAIVDVIHITHAAIATVGSTSGINNEATTTMMQRFWDSAIALPPNEDDDEARSESSLKLASETGRCLPYPSSYLPNTFGFKIQDRRGRMHRFICGMLLFQLFREIWYFILHAAQYEDEDHDKVVLASDSDLAAAVEHAKLLGWKDTSIVDALHQMHVGKFLHLPVLNRTRSMTDVITAILQRLEDDIDRNRVPQILFEIASRLFRKQNRRRGSGSGSLDYAQSDAWAAAYSAVAAGAAVVAGLSLLAYLRKAGN</sequence>
<protein>
    <recommendedName>
        <fullName evidence="4">CBS domain-containing protein</fullName>
    </recommendedName>
</protein>
<dbReference type="InterPro" id="IPR051462">
    <property type="entry name" value="CBS_domain-containing"/>
</dbReference>
<evidence type="ECO:0000313" key="6">
    <source>
        <dbReference type="Proteomes" id="UP000239757"/>
    </source>
</evidence>
<feature type="domain" description="CBS" evidence="4">
    <location>
        <begin position="237"/>
        <end position="294"/>
    </location>
</feature>
<dbReference type="PANTHER" id="PTHR48108:SF26">
    <property type="entry name" value="CBS DOMAIN-CONTAINING PROTEIN DDB_G0289609"/>
    <property type="match status" value="1"/>
</dbReference>
<dbReference type="CDD" id="cd17781">
    <property type="entry name" value="CBS_pair_MUG70_1"/>
    <property type="match status" value="1"/>
</dbReference>
<dbReference type="PANTHER" id="PTHR48108">
    <property type="entry name" value="CBS DOMAIN-CONTAINING PROTEIN CBSX2, CHLOROPLASTIC"/>
    <property type="match status" value="1"/>
</dbReference>
<dbReference type="Pfam" id="PF00564">
    <property type="entry name" value="PB1"/>
    <property type="match status" value="1"/>
</dbReference>
<dbReference type="InterPro" id="IPR000270">
    <property type="entry name" value="PB1_dom"/>
</dbReference>
<dbReference type="CDD" id="cd17782">
    <property type="entry name" value="CBS_pair_MUG70_2"/>
    <property type="match status" value="1"/>
</dbReference>
<dbReference type="SUPFAM" id="SSF54631">
    <property type="entry name" value="CBS-domain pair"/>
    <property type="match status" value="2"/>
</dbReference>
<dbReference type="SUPFAM" id="SSF54277">
    <property type="entry name" value="CAD &amp; PB1 domains"/>
    <property type="match status" value="1"/>
</dbReference>
<evidence type="ECO:0000313" key="5">
    <source>
        <dbReference type="EMBL" id="PPR80515.1"/>
    </source>
</evidence>
<dbReference type="PROSITE" id="PS51371">
    <property type="entry name" value="CBS"/>
    <property type="match status" value="4"/>
</dbReference>